<dbReference type="OrthoDB" id="242910at2759"/>
<dbReference type="Proteomes" id="UP000076532">
    <property type="component" value="Unassembled WGS sequence"/>
</dbReference>
<dbReference type="GO" id="GO:0045324">
    <property type="term" value="P:late endosome to vacuole transport"/>
    <property type="evidence" value="ECO:0007669"/>
    <property type="project" value="InterPro"/>
</dbReference>
<name>A0A165ZID0_9AGAM</name>
<evidence type="ECO:0000313" key="5">
    <source>
        <dbReference type="Proteomes" id="UP000076532"/>
    </source>
</evidence>
<feature type="region of interest" description="Disordered" evidence="2">
    <location>
        <begin position="135"/>
        <end position="159"/>
    </location>
</feature>
<feature type="domain" description="Phosphatase 2A Regulatory Subunit A helical" evidence="3">
    <location>
        <begin position="320"/>
        <end position="370"/>
    </location>
</feature>
<evidence type="ECO:0000256" key="1">
    <source>
        <dbReference type="ARBA" id="ARBA00022737"/>
    </source>
</evidence>
<keyword evidence="1" id="KW-0677">Repeat</keyword>
<dbReference type="InterPro" id="IPR045162">
    <property type="entry name" value="Vps15-like"/>
</dbReference>
<dbReference type="PANTHER" id="PTHR17583">
    <property type="entry name" value="PHOSPHOINOSITIDE 3-KINASE REGULATORY SUBUNIT 4"/>
    <property type="match status" value="1"/>
</dbReference>
<evidence type="ECO:0000313" key="4">
    <source>
        <dbReference type="EMBL" id="KZP10624.1"/>
    </source>
</evidence>
<evidence type="ECO:0000256" key="2">
    <source>
        <dbReference type="SAM" id="MobiDB-lite"/>
    </source>
</evidence>
<dbReference type="EMBL" id="KV417676">
    <property type="protein sequence ID" value="KZP10624.1"/>
    <property type="molecule type" value="Genomic_DNA"/>
</dbReference>
<accession>A0A165ZID0</accession>
<dbReference type="GO" id="GO:0071561">
    <property type="term" value="C:nucleus-vacuole junction"/>
    <property type="evidence" value="ECO:0007669"/>
    <property type="project" value="TreeGrafter"/>
</dbReference>
<dbReference type="InterPro" id="IPR055231">
    <property type="entry name" value="2AA_helical"/>
</dbReference>
<keyword evidence="5" id="KW-1185">Reference proteome</keyword>
<dbReference type="GO" id="GO:0016236">
    <property type="term" value="P:macroautophagy"/>
    <property type="evidence" value="ECO:0007669"/>
    <property type="project" value="InterPro"/>
</dbReference>
<reference evidence="4 5" key="1">
    <citation type="journal article" date="2016" name="Mol. Biol. Evol.">
        <title>Comparative Genomics of Early-Diverging Mushroom-Forming Fungi Provides Insights into the Origins of Lignocellulose Decay Capabilities.</title>
        <authorList>
            <person name="Nagy L.G."/>
            <person name="Riley R."/>
            <person name="Tritt A."/>
            <person name="Adam C."/>
            <person name="Daum C."/>
            <person name="Floudas D."/>
            <person name="Sun H."/>
            <person name="Yadav J.S."/>
            <person name="Pangilinan J."/>
            <person name="Larsson K.H."/>
            <person name="Matsuura K."/>
            <person name="Barry K."/>
            <person name="Labutti K."/>
            <person name="Kuo R."/>
            <person name="Ohm R.A."/>
            <person name="Bhattacharya S.S."/>
            <person name="Shirouzu T."/>
            <person name="Yoshinaga Y."/>
            <person name="Martin F.M."/>
            <person name="Grigoriev I.V."/>
            <person name="Hibbett D.S."/>
        </authorList>
    </citation>
    <scope>NUCLEOTIDE SEQUENCE [LARGE SCALE GENOMIC DNA]</scope>
    <source>
        <strain evidence="4 5">CBS 109695</strain>
    </source>
</reference>
<feature type="compositionally biased region" description="Low complexity" evidence="2">
    <location>
        <begin position="10"/>
        <end position="21"/>
    </location>
</feature>
<feature type="region of interest" description="Disordered" evidence="2">
    <location>
        <begin position="1"/>
        <end position="27"/>
    </location>
</feature>
<dbReference type="GO" id="GO:0034272">
    <property type="term" value="C:phosphatidylinositol 3-kinase complex, class III, type II"/>
    <property type="evidence" value="ECO:0007669"/>
    <property type="project" value="TreeGrafter"/>
</dbReference>
<gene>
    <name evidence="4" type="ORF">FIBSPDRAFT_899585</name>
</gene>
<dbReference type="Pfam" id="PF22956">
    <property type="entry name" value="VPS15-like_hel"/>
    <property type="match status" value="2"/>
</dbReference>
<dbReference type="GO" id="GO:0004674">
    <property type="term" value="F:protein serine/threonine kinase activity"/>
    <property type="evidence" value="ECO:0007669"/>
    <property type="project" value="InterPro"/>
</dbReference>
<dbReference type="PANTHER" id="PTHR17583:SF0">
    <property type="entry name" value="PHOSPHOINOSITIDE 3-KINASE REGULATORY SUBUNIT 4"/>
    <property type="match status" value="1"/>
</dbReference>
<organism evidence="4 5">
    <name type="scientific">Athelia psychrophila</name>
    <dbReference type="NCBI Taxonomy" id="1759441"/>
    <lineage>
        <taxon>Eukaryota</taxon>
        <taxon>Fungi</taxon>
        <taxon>Dikarya</taxon>
        <taxon>Basidiomycota</taxon>
        <taxon>Agaricomycotina</taxon>
        <taxon>Agaricomycetes</taxon>
        <taxon>Agaricomycetidae</taxon>
        <taxon>Atheliales</taxon>
        <taxon>Atheliaceae</taxon>
        <taxon>Athelia</taxon>
    </lineage>
</organism>
<feature type="region of interest" description="Disordered" evidence="2">
    <location>
        <begin position="208"/>
        <end position="232"/>
    </location>
</feature>
<proteinExistence type="predicted"/>
<dbReference type="AlphaFoldDB" id="A0A165ZID0"/>
<dbReference type="GO" id="GO:0005770">
    <property type="term" value="C:late endosome"/>
    <property type="evidence" value="ECO:0007669"/>
    <property type="project" value="TreeGrafter"/>
</dbReference>
<protein>
    <recommendedName>
        <fullName evidence="3">Phosphatase 2A Regulatory Subunit A helical domain-containing protein</fullName>
    </recommendedName>
</protein>
<evidence type="ECO:0000259" key="3">
    <source>
        <dbReference type="Pfam" id="PF22956"/>
    </source>
</evidence>
<sequence>MMAALATEGSKSSVSLSKTQSPESKVESTRIPVTQICTHEAPINSIAWIAFQFLTALNDARNRQLSHGDTKSQNIIVIVELALSGRLRLLQAHLDLAFFFDTSGRRTCYVTPEQFHKEGEVPDLAKSRGTVMAMGESERRGGKPALQVPEGELSVDGPLGRFEDECVRTMVKQMSSRPSARPTFEHFYSFFLAQLDSTSMGTGAHPITPSISSAPTMKPTAATAGGGEGGAPLPSDTDARIEHVWGEHDSVQVYLVPEADLEVVWEAERGDVKFDYGYDAEVAGKPVVDILHVELHIPNREWLEGCGIRTGRYINGFALILLAHQRQCSLLSSQRRALDVFLALSPHLTDEVNLDRMVPYIADLLHDEAAVLDLNLIFPKYIFPNMCYLVQEPQVSALHLADMAVRYLEICQALKARDTFKLPTDVERFDDTHHELGDLPTSIQERLSALLMDPSSVVKHAVPHHISFLRIFLRRARTNDVLFSHLITQNIFDGAACTGGELRGVYMIQALSDDLRKRWFLKYSQRSPSSIRQGAAAFISASAKHLPTSNMWRIMHPSLRHFLKSDRKMIDDLSLSTDMKTPREDKTNFWRGHRRAASKLESPRESVVSIRKSEEDEAQLAKLYNLGMCSSEEAKL</sequence>
<dbReference type="STRING" id="436010.A0A165ZID0"/>
<dbReference type="GO" id="GO:0034271">
    <property type="term" value="C:phosphatidylinositol 3-kinase complex, class III, type I"/>
    <property type="evidence" value="ECO:0007669"/>
    <property type="project" value="TreeGrafter"/>
</dbReference>
<dbReference type="GO" id="GO:0006623">
    <property type="term" value="P:protein targeting to vacuole"/>
    <property type="evidence" value="ECO:0007669"/>
    <property type="project" value="TreeGrafter"/>
</dbReference>
<feature type="domain" description="Phosphatase 2A Regulatory Subunit A helical" evidence="3">
    <location>
        <begin position="376"/>
        <end position="488"/>
    </location>
</feature>